<dbReference type="Pfam" id="PF00248">
    <property type="entry name" value="Aldo_ket_red"/>
    <property type="match status" value="1"/>
</dbReference>
<dbReference type="InterPro" id="IPR023210">
    <property type="entry name" value="NADP_OxRdtase_dom"/>
</dbReference>
<feature type="site" description="Lowers pKa of active site Tyr" evidence="6">
    <location>
        <position position="85"/>
    </location>
</feature>
<dbReference type="EMBL" id="AP017315">
    <property type="protein sequence ID" value="BAU31630.1"/>
    <property type="molecule type" value="Genomic_DNA"/>
</dbReference>
<evidence type="ECO:0000256" key="5">
    <source>
        <dbReference type="PIRSR" id="PIRSR000097-2"/>
    </source>
</evidence>
<dbReference type="Gene3D" id="3.20.20.100">
    <property type="entry name" value="NADP-dependent oxidoreductase domain"/>
    <property type="match status" value="1"/>
</dbReference>
<evidence type="ECO:0000313" key="9">
    <source>
        <dbReference type="Proteomes" id="UP000218965"/>
    </source>
</evidence>
<proteinExistence type="inferred from homology"/>
<dbReference type="PANTHER" id="PTHR43827">
    <property type="entry name" value="2,5-DIKETO-D-GLUCONIC ACID REDUCTASE"/>
    <property type="match status" value="1"/>
</dbReference>
<dbReference type="PROSITE" id="PS00062">
    <property type="entry name" value="ALDOKETO_REDUCTASE_2"/>
    <property type="match status" value="1"/>
</dbReference>
<dbReference type="FunFam" id="3.20.20.100:FF:000015">
    <property type="entry name" value="Oxidoreductase, aldo/keto reductase family"/>
    <property type="match status" value="1"/>
</dbReference>
<evidence type="ECO:0000256" key="2">
    <source>
        <dbReference type="ARBA" id="ARBA00022857"/>
    </source>
</evidence>
<protein>
    <submittedName>
        <fullName evidence="8">Oxidoreductase of aldo/keto reductase family, su bgroup 1</fullName>
    </submittedName>
</protein>
<dbReference type="AlphaFoldDB" id="A0A0U5BEI3"/>
<dbReference type="SUPFAM" id="SSF51430">
    <property type="entry name" value="NAD(P)-linked oxidoreductase"/>
    <property type="match status" value="1"/>
</dbReference>
<keyword evidence="2" id="KW-0521">NADP</keyword>
<feature type="binding site" evidence="5">
    <location>
        <position position="118"/>
    </location>
    <ligand>
        <name>substrate</name>
    </ligand>
</feature>
<comment type="similarity">
    <text evidence="1">Belongs to the aldo/keto reductase family.</text>
</comment>
<evidence type="ECO:0000256" key="1">
    <source>
        <dbReference type="ARBA" id="ARBA00007905"/>
    </source>
</evidence>
<dbReference type="InterPro" id="IPR018170">
    <property type="entry name" value="Aldo/ket_reductase_CS"/>
</dbReference>
<dbReference type="InterPro" id="IPR020471">
    <property type="entry name" value="AKR"/>
</dbReference>
<reference evidence="9" key="1">
    <citation type="submission" date="2015-12" db="EMBL/GenBank/DDBJ databases">
        <authorList>
            <person name="Shamseldin A."/>
            <person name="Moawad H."/>
            <person name="Abd El-Rahim W.M."/>
            <person name="Sadowsky M.J."/>
        </authorList>
    </citation>
    <scope>NUCLEOTIDE SEQUENCE [LARGE SCALE GENOMIC DNA]</scope>
    <source>
        <strain evidence="9">JAM AC0309</strain>
    </source>
</reference>
<dbReference type="PANTHER" id="PTHR43827:SF3">
    <property type="entry name" value="NADP-DEPENDENT OXIDOREDUCTASE DOMAIN-CONTAINING PROTEIN"/>
    <property type="match status" value="1"/>
</dbReference>
<dbReference type="InterPro" id="IPR036812">
    <property type="entry name" value="NAD(P)_OxRdtase_dom_sf"/>
</dbReference>
<evidence type="ECO:0000256" key="6">
    <source>
        <dbReference type="PIRSR" id="PIRSR000097-3"/>
    </source>
</evidence>
<keyword evidence="3" id="KW-0560">Oxidoreductase</keyword>
<dbReference type="PIRSF" id="PIRSF000097">
    <property type="entry name" value="AKR"/>
    <property type="match status" value="1"/>
</dbReference>
<dbReference type="PROSITE" id="PS00798">
    <property type="entry name" value="ALDOKETO_REDUCTASE_1"/>
    <property type="match status" value="1"/>
</dbReference>
<name>A0A0U5BEI3_9MICO</name>
<feature type="domain" description="NADP-dependent oxidoreductase" evidence="7">
    <location>
        <begin position="34"/>
        <end position="272"/>
    </location>
</feature>
<reference evidence="8 9" key="2">
    <citation type="submission" date="2016-01" db="EMBL/GenBank/DDBJ databases">
        <title>Microcella alkaliphila JAM AC0309 whole genome shotgun sequence.</title>
        <authorList>
            <person name="Kurata A."/>
            <person name="Hirose Y."/>
            <person name="Kishimoto N."/>
            <person name="Kobayashi T."/>
        </authorList>
    </citation>
    <scope>NUCLEOTIDE SEQUENCE [LARGE SCALE GENOMIC DNA]</scope>
    <source>
        <strain evidence="8 9">JAM AC0309</strain>
    </source>
</reference>
<accession>A0A0U5BEI3</accession>
<evidence type="ECO:0000256" key="4">
    <source>
        <dbReference type="PIRSR" id="PIRSR000097-1"/>
    </source>
</evidence>
<dbReference type="KEGG" id="malk:MalAC0309_0762"/>
<gene>
    <name evidence="8" type="ORF">MalAC0309_0762</name>
</gene>
<evidence type="ECO:0000256" key="3">
    <source>
        <dbReference type="ARBA" id="ARBA00023002"/>
    </source>
</evidence>
<evidence type="ECO:0000313" key="8">
    <source>
        <dbReference type="EMBL" id="BAU31630.1"/>
    </source>
</evidence>
<dbReference type="GO" id="GO:0016616">
    <property type="term" value="F:oxidoreductase activity, acting on the CH-OH group of donors, NAD or NADP as acceptor"/>
    <property type="evidence" value="ECO:0007669"/>
    <property type="project" value="UniProtKB-ARBA"/>
</dbReference>
<evidence type="ECO:0000259" key="7">
    <source>
        <dbReference type="Pfam" id="PF00248"/>
    </source>
</evidence>
<dbReference type="Proteomes" id="UP000218965">
    <property type="component" value="Chromosome"/>
</dbReference>
<sequence length="286" mass="31766">MGEDGGMTDAIPTPHLTLKDGNRIPQLGLGVFLVEPDEAERIVSDAFEVGYRHIDTARIYKNEEGVGRAIASSGLSRDELYITTKLWNSDQGADTARPALEASLERLGLDYVDLYLIHWPAPKYGKHVESWNALIELKEAGLVKSIGVSNFMQSHLEDIDKATGVVPVVNQIELHPAFQQRELRSFQEPRGTLTEAWGPLGQGKYELAELPGLAEIAERHGKSVQQVAIRWHIQEGIIVFPKTTKRERMIENADVFDFELSADEMAVIAAADKDLRVGAHPETTDF</sequence>
<feature type="active site" description="Proton donor" evidence="4">
    <location>
        <position position="60"/>
    </location>
</feature>
<dbReference type="PRINTS" id="PR00069">
    <property type="entry name" value="ALDKETRDTASE"/>
</dbReference>
<organism evidence="8 9">
    <name type="scientific">Microcella alkaliphila</name>
    <dbReference type="NCBI Taxonomy" id="279828"/>
    <lineage>
        <taxon>Bacteria</taxon>
        <taxon>Bacillati</taxon>
        <taxon>Actinomycetota</taxon>
        <taxon>Actinomycetes</taxon>
        <taxon>Micrococcales</taxon>
        <taxon>Microbacteriaceae</taxon>
        <taxon>Microcella</taxon>
    </lineage>
</organism>